<evidence type="ECO:0000313" key="2">
    <source>
        <dbReference type="Proteomes" id="UP001152795"/>
    </source>
</evidence>
<protein>
    <submittedName>
        <fullName evidence="1">N-acetylglucosamine-6-phosphate deacetylase</fullName>
    </submittedName>
</protein>
<reference evidence="1" key="1">
    <citation type="submission" date="2020-04" db="EMBL/GenBank/DDBJ databases">
        <authorList>
            <person name="Alioto T."/>
            <person name="Alioto T."/>
            <person name="Gomez Garrido J."/>
        </authorList>
    </citation>
    <scope>NUCLEOTIDE SEQUENCE</scope>
    <source>
        <strain evidence="1">A484AB</strain>
    </source>
</reference>
<keyword evidence="2" id="KW-1185">Reference proteome</keyword>
<sequence>MLKNNVLIFAENVVLPKGEVREGPFYVVIKSGIITKISKAESTLSTVSQCDRCDAVACHLLAPGFVDIHNHGL</sequence>
<dbReference type="OrthoDB" id="9986749at2759"/>
<gene>
    <name evidence="1" type="ORF">PACLA_8A053468</name>
</gene>
<dbReference type="Gene3D" id="2.30.40.10">
    <property type="entry name" value="Urease, subunit C, domain 1"/>
    <property type="match status" value="1"/>
</dbReference>
<dbReference type="GO" id="GO:0016810">
    <property type="term" value="F:hydrolase activity, acting on carbon-nitrogen (but not peptide) bonds"/>
    <property type="evidence" value="ECO:0007669"/>
    <property type="project" value="InterPro"/>
</dbReference>
<dbReference type="Proteomes" id="UP001152795">
    <property type="component" value="Unassembled WGS sequence"/>
</dbReference>
<dbReference type="EMBL" id="CACRXK020003796">
    <property type="protein sequence ID" value="CAB4000279.1"/>
    <property type="molecule type" value="Genomic_DNA"/>
</dbReference>
<name>A0A6S7H7K4_PARCT</name>
<feature type="non-terminal residue" evidence="1">
    <location>
        <position position="73"/>
    </location>
</feature>
<organism evidence="1 2">
    <name type="scientific">Paramuricea clavata</name>
    <name type="common">Red gorgonian</name>
    <name type="synonym">Violescent sea-whip</name>
    <dbReference type="NCBI Taxonomy" id="317549"/>
    <lineage>
        <taxon>Eukaryota</taxon>
        <taxon>Metazoa</taxon>
        <taxon>Cnidaria</taxon>
        <taxon>Anthozoa</taxon>
        <taxon>Octocorallia</taxon>
        <taxon>Malacalcyonacea</taxon>
        <taxon>Plexauridae</taxon>
        <taxon>Paramuricea</taxon>
    </lineage>
</organism>
<proteinExistence type="predicted"/>
<comment type="caution">
    <text evidence="1">The sequence shown here is derived from an EMBL/GenBank/DDBJ whole genome shotgun (WGS) entry which is preliminary data.</text>
</comment>
<accession>A0A6S7H7K4</accession>
<evidence type="ECO:0000313" key="1">
    <source>
        <dbReference type="EMBL" id="CAB4000279.1"/>
    </source>
</evidence>
<dbReference type="AlphaFoldDB" id="A0A6S7H7K4"/>
<dbReference type="InterPro" id="IPR011059">
    <property type="entry name" value="Metal-dep_hydrolase_composite"/>
</dbReference>